<proteinExistence type="predicted"/>
<evidence type="ECO:0000313" key="2">
    <source>
        <dbReference type="EMBL" id="AXY72555.1"/>
    </source>
</evidence>
<dbReference type="InterPro" id="IPR000182">
    <property type="entry name" value="GNAT_dom"/>
</dbReference>
<keyword evidence="2" id="KW-0808">Transferase</keyword>
<dbReference type="RefSeq" id="WP_119048393.1">
    <property type="nucleotide sequence ID" value="NZ_CP032157.1"/>
</dbReference>
<dbReference type="KEGG" id="pseg:D3H65_00550"/>
<gene>
    <name evidence="2" type="ORF">D3H65_00550</name>
</gene>
<dbReference type="NCBIfam" id="NF040501">
    <property type="entry name" value="resist_ArsN2"/>
    <property type="match status" value="1"/>
</dbReference>
<dbReference type="AlphaFoldDB" id="A0A3B7MLS4"/>
<keyword evidence="3" id="KW-1185">Reference proteome</keyword>
<dbReference type="Gene3D" id="3.40.630.30">
    <property type="match status" value="1"/>
</dbReference>
<dbReference type="CDD" id="cd04301">
    <property type="entry name" value="NAT_SF"/>
    <property type="match status" value="1"/>
</dbReference>
<organism evidence="2 3">
    <name type="scientific">Paraflavitalea soli</name>
    <dbReference type="NCBI Taxonomy" id="2315862"/>
    <lineage>
        <taxon>Bacteria</taxon>
        <taxon>Pseudomonadati</taxon>
        <taxon>Bacteroidota</taxon>
        <taxon>Chitinophagia</taxon>
        <taxon>Chitinophagales</taxon>
        <taxon>Chitinophagaceae</taxon>
        <taxon>Paraflavitalea</taxon>
    </lineage>
</organism>
<protein>
    <submittedName>
        <fullName evidence="2">GNAT family N-acetyltransferase</fullName>
    </submittedName>
</protein>
<sequence length="144" mass="15947">MNICTVIPEMRNDIIKLLQSQQLPVADLPLILTDFFVAKDAGKIVGVIGMERYGTLGLLRSMAVHPGYRNQHIAANLVQELEKRAESTGIQTIYLLTETASGYFTRKGFTILQRDQVPDAVKSSSEFSHVCPVSAMVMAKDLIH</sequence>
<dbReference type="PROSITE" id="PS51186">
    <property type="entry name" value="GNAT"/>
    <property type="match status" value="1"/>
</dbReference>
<dbReference type="InterPro" id="IPR016181">
    <property type="entry name" value="Acyl_CoA_acyltransferase"/>
</dbReference>
<name>A0A3B7MLS4_9BACT</name>
<dbReference type="EMBL" id="CP032157">
    <property type="protein sequence ID" value="AXY72555.1"/>
    <property type="molecule type" value="Genomic_DNA"/>
</dbReference>
<dbReference type="SUPFAM" id="SSF55729">
    <property type="entry name" value="Acyl-CoA N-acyltransferases (Nat)"/>
    <property type="match status" value="1"/>
</dbReference>
<feature type="domain" description="N-acetyltransferase" evidence="1">
    <location>
        <begin position="1"/>
        <end position="143"/>
    </location>
</feature>
<dbReference type="GO" id="GO:0016747">
    <property type="term" value="F:acyltransferase activity, transferring groups other than amino-acyl groups"/>
    <property type="evidence" value="ECO:0007669"/>
    <property type="project" value="InterPro"/>
</dbReference>
<dbReference type="OrthoDB" id="5197788at2"/>
<evidence type="ECO:0000259" key="1">
    <source>
        <dbReference type="PROSITE" id="PS51186"/>
    </source>
</evidence>
<evidence type="ECO:0000313" key="3">
    <source>
        <dbReference type="Proteomes" id="UP000263900"/>
    </source>
</evidence>
<accession>A0A3B7MLS4</accession>
<dbReference type="Proteomes" id="UP000263900">
    <property type="component" value="Chromosome"/>
</dbReference>
<reference evidence="2 3" key="1">
    <citation type="submission" date="2018-09" db="EMBL/GenBank/DDBJ databases">
        <title>Genome sequencing of strain 6GH32-13.</title>
        <authorList>
            <person name="Weon H.-Y."/>
            <person name="Heo J."/>
            <person name="Kwon S.-W."/>
        </authorList>
    </citation>
    <scope>NUCLEOTIDE SEQUENCE [LARGE SCALE GENOMIC DNA]</scope>
    <source>
        <strain evidence="2 3">5GH32-13</strain>
    </source>
</reference>
<dbReference type="Pfam" id="PF13508">
    <property type="entry name" value="Acetyltransf_7"/>
    <property type="match status" value="1"/>
</dbReference>